<sequence length="283" mass="31848">MRTLLFKHLLSALFAVSLVTTVQAQRKPSDPKHENHYKIEPVETDVLRIEFIDAHSQQAFTQVKLKITNKTEDFIYFKGNEPTFKYEFGEEHASGGGMFQGMNMVIDPKATETKTLKVSGGQNFHVDKLTLILDGFYRISSEGKKLNAPDFQLPASKNDFQAGGFTCNLEKIKKETKETSVHFKCNYTGSDVGKIEANKLVLKTESGQEFANENRKNEVDLVLPGEHGKIVGVWHIPAKTVDMQFATMNIVWKDTFTESKMKPLKVGDVKFVLDPGLTDAKNK</sequence>
<keyword evidence="3" id="KW-1185">Reference proteome</keyword>
<dbReference type="AlphaFoldDB" id="A0A098L9Q9"/>
<dbReference type="eggNOG" id="ENOG5032S2Q">
    <property type="taxonomic scope" value="Bacteria"/>
</dbReference>
<keyword evidence="1" id="KW-0732">Signal</keyword>
<comment type="caution">
    <text evidence="2">The sequence shown here is derived from an EMBL/GenBank/DDBJ whole genome shotgun (WGS) entry which is preliminary data.</text>
</comment>
<name>A0A098L9Q9_9BACT</name>
<dbReference type="Proteomes" id="UP000030185">
    <property type="component" value="Unassembled WGS sequence"/>
</dbReference>
<dbReference type="STRING" id="153721.MYP_897"/>
<evidence type="ECO:0000313" key="2">
    <source>
        <dbReference type="EMBL" id="GAL83670.1"/>
    </source>
</evidence>
<evidence type="ECO:0000256" key="1">
    <source>
        <dbReference type="SAM" id="SignalP"/>
    </source>
</evidence>
<reference evidence="2 3" key="1">
    <citation type="submission" date="2014-09" db="EMBL/GenBank/DDBJ databases">
        <title>Sporocytophaga myxococcoides PG-01 genome sequencing.</title>
        <authorList>
            <person name="Liu L."/>
            <person name="Gao P.J."/>
            <person name="Chen G.J."/>
            <person name="Wang L.S."/>
        </authorList>
    </citation>
    <scope>NUCLEOTIDE SEQUENCE [LARGE SCALE GENOMIC DNA]</scope>
    <source>
        <strain evidence="2 3">PG-01</strain>
    </source>
</reference>
<evidence type="ECO:0000313" key="3">
    <source>
        <dbReference type="Proteomes" id="UP000030185"/>
    </source>
</evidence>
<feature type="chain" id="PRO_5001944508" evidence="1">
    <location>
        <begin position="25"/>
        <end position="283"/>
    </location>
</feature>
<dbReference type="RefSeq" id="WP_045458865.1">
    <property type="nucleotide sequence ID" value="NZ_BBLT01000001.1"/>
</dbReference>
<accession>A0A098L9Q9</accession>
<dbReference type="EMBL" id="BBLT01000001">
    <property type="protein sequence ID" value="GAL83670.1"/>
    <property type="molecule type" value="Genomic_DNA"/>
</dbReference>
<dbReference type="OrthoDB" id="931326at2"/>
<protein>
    <submittedName>
        <fullName evidence="2">Uncharacterized protein</fullName>
    </submittedName>
</protein>
<organism evidence="2 3">
    <name type="scientific">Sporocytophaga myxococcoides</name>
    <dbReference type="NCBI Taxonomy" id="153721"/>
    <lineage>
        <taxon>Bacteria</taxon>
        <taxon>Pseudomonadati</taxon>
        <taxon>Bacteroidota</taxon>
        <taxon>Cytophagia</taxon>
        <taxon>Cytophagales</taxon>
        <taxon>Cytophagaceae</taxon>
        <taxon>Sporocytophaga</taxon>
    </lineage>
</organism>
<feature type="signal peptide" evidence="1">
    <location>
        <begin position="1"/>
        <end position="24"/>
    </location>
</feature>
<gene>
    <name evidence="2" type="ORF">MYP_897</name>
</gene>
<proteinExistence type="predicted"/>